<feature type="compositionally biased region" description="Polar residues" evidence="14">
    <location>
        <begin position="589"/>
        <end position="599"/>
    </location>
</feature>
<accession>A0A8S4RYT5</accession>
<dbReference type="PANTHER" id="PTHR11183">
    <property type="entry name" value="GLYCOGENIN SUBFAMILY MEMBER"/>
    <property type="match status" value="1"/>
</dbReference>
<dbReference type="GO" id="GO:0008466">
    <property type="term" value="F:glycogenin glucosyltransferase activity"/>
    <property type="evidence" value="ECO:0007669"/>
    <property type="project" value="UniProtKB-EC"/>
</dbReference>
<dbReference type="SUPFAM" id="SSF53448">
    <property type="entry name" value="Nucleotide-diphospho-sugar transferases"/>
    <property type="match status" value="1"/>
</dbReference>
<organism evidence="15 16">
    <name type="scientific">Pararge aegeria aegeria</name>
    <dbReference type="NCBI Taxonomy" id="348720"/>
    <lineage>
        <taxon>Eukaryota</taxon>
        <taxon>Metazoa</taxon>
        <taxon>Ecdysozoa</taxon>
        <taxon>Arthropoda</taxon>
        <taxon>Hexapoda</taxon>
        <taxon>Insecta</taxon>
        <taxon>Pterygota</taxon>
        <taxon>Neoptera</taxon>
        <taxon>Endopterygota</taxon>
        <taxon>Lepidoptera</taxon>
        <taxon>Glossata</taxon>
        <taxon>Ditrysia</taxon>
        <taxon>Papilionoidea</taxon>
        <taxon>Nymphalidae</taxon>
        <taxon>Satyrinae</taxon>
        <taxon>Satyrini</taxon>
        <taxon>Parargina</taxon>
        <taxon>Pararge</taxon>
    </lineage>
</organism>
<evidence type="ECO:0000256" key="14">
    <source>
        <dbReference type="SAM" id="MobiDB-lite"/>
    </source>
</evidence>
<proteinExistence type="inferred from homology"/>
<keyword evidence="7" id="KW-0325">Glycoprotein</keyword>
<evidence type="ECO:0000256" key="7">
    <source>
        <dbReference type="ARBA" id="ARBA00023180"/>
    </source>
</evidence>
<evidence type="ECO:0000256" key="5">
    <source>
        <dbReference type="ARBA" id="ARBA00022723"/>
    </source>
</evidence>
<dbReference type="AlphaFoldDB" id="A0A8S4RYT5"/>
<keyword evidence="3" id="KW-0963">Cytoplasm</keyword>
<protein>
    <recommendedName>
        <fullName evidence="10">glycogenin glucosyltransferase</fullName>
        <ecNumber evidence="10">2.4.1.186</ecNumber>
    </recommendedName>
</protein>
<comment type="catalytic activity">
    <reaction evidence="11">
        <text>[1,4-alpha-D-glucosyl](n)-L-tyrosyl-[glycogenin] + UDP-alpha-D-glucose = [1,4-alpha-D-glucosyl](n+1)-L-tyrosyl-[glycogenin] + UDP + H(+)</text>
        <dbReference type="Rhea" id="RHEA:56560"/>
        <dbReference type="Rhea" id="RHEA-COMP:14606"/>
        <dbReference type="Rhea" id="RHEA-COMP:14607"/>
        <dbReference type="ChEBI" id="CHEBI:15378"/>
        <dbReference type="ChEBI" id="CHEBI:58223"/>
        <dbReference type="ChEBI" id="CHEBI:58885"/>
        <dbReference type="ChEBI" id="CHEBI:140574"/>
        <dbReference type="EC" id="2.4.1.186"/>
    </reaction>
</comment>
<feature type="region of interest" description="Disordered" evidence="14">
    <location>
        <begin position="547"/>
        <end position="622"/>
    </location>
</feature>
<dbReference type="CDD" id="cd02537">
    <property type="entry name" value="GT8_Glycogenin"/>
    <property type="match status" value="1"/>
</dbReference>
<evidence type="ECO:0000256" key="13">
    <source>
        <dbReference type="ARBA" id="ARBA00057883"/>
    </source>
</evidence>
<dbReference type="EC" id="2.4.1.186" evidence="10"/>
<keyword evidence="5" id="KW-0479">Metal-binding</keyword>
<dbReference type="Proteomes" id="UP000838756">
    <property type="component" value="Unassembled WGS sequence"/>
</dbReference>
<dbReference type="FunFam" id="3.90.550.10:FF:000092">
    <property type="entry name" value="Glycogenin 2"/>
    <property type="match status" value="1"/>
</dbReference>
<name>A0A8S4RYT5_9NEOP</name>
<evidence type="ECO:0000256" key="4">
    <source>
        <dbReference type="ARBA" id="ARBA00022679"/>
    </source>
</evidence>
<feature type="compositionally biased region" description="Basic and acidic residues" evidence="14">
    <location>
        <begin position="378"/>
        <end position="387"/>
    </location>
</feature>
<evidence type="ECO:0000313" key="16">
    <source>
        <dbReference type="Proteomes" id="UP000838756"/>
    </source>
</evidence>
<evidence type="ECO:0000256" key="2">
    <source>
        <dbReference type="ARBA" id="ARBA00004496"/>
    </source>
</evidence>
<evidence type="ECO:0000256" key="3">
    <source>
        <dbReference type="ARBA" id="ARBA00022490"/>
    </source>
</evidence>
<evidence type="ECO:0000256" key="12">
    <source>
        <dbReference type="ARBA" id="ARBA00052293"/>
    </source>
</evidence>
<dbReference type="InterPro" id="IPR002495">
    <property type="entry name" value="Glyco_trans_8"/>
</dbReference>
<comment type="function">
    <text evidence="13">Self-glucosylating initiator of glycogen synthesis. It catalyzes the formation of a short alpha (1,4)-glucosyl chain covalently attached via a glucose 1-O-tyrosyl linkage to internal tyrosine residues and these chains act as primers for the elongation reaction catalyzed by glycogen synthase.</text>
</comment>
<keyword evidence="16" id="KW-1185">Reference proteome</keyword>
<keyword evidence="8" id="KW-0464">Manganese</keyword>
<dbReference type="GO" id="GO:0005737">
    <property type="term" value="C:cytoplasm"/>
    <property type="evidence" value="ECO:0007669"/>
    <property type="project" value="UniProtKB-SubCell"/>
</dbReference>
<keyword evidence="6" id="KW-0320">Glycogen biosynthesis</keyword>
<gene>
    <name evidence="15" type="primary">jg18527</name>
    <name evidence="15" type="ORF">PAEG_LOCUS20286</name>
</gene>
<dbReference type="Gene3D" id="3.90.550.10">
    <property type="entry name" value="Spore Coat Polysaccharide Biosynthesis Protein SpsA, Chain A"/>
    <property type="match status" value="1"/>
</dbReference>
<feature type="compositionally biased region" description="Basic and acidic residues" evidence="14">
    <location>
        <begin position="612"/>
        <end position="622"/>
    </location>
</feature>
<dbReference type="InterPro" id="IPR050587">
    <property type="entry name" value="GNT1/Glycosyltrans_8"/>
</dbReference>
<reference evidence="15" key="1">
    <citation type="submission" date="2022-03" db="EMBL/GenBank/DDBJ databases">
        <authorList>
            <person name="Lindestad O."/>
        </authorList>
    </citation>
    <scope>NUCLEOTIDE SEQUENCE</scope>
</reference>
<dbReference type="GO" id="GO:0046872">
    <property type="term" value="F:metal ion binding"/>
    <property type="evidence" value="ECO:0007669"/>
    <property type="project" value="UniProtKB-KW"/>
</dbReference>
<comment type="caution">
    <text evidence="15">The sequence shown here is derived from an EMBL/GenBank/DDBJ whole genome shotgun (WGS) entry which is preliminary data.</text>
</comment>
<comment type="subcellular location">
    <subcellularLocation>
        <location evidence="2">Cytoplasm</location>
    </subcellularLocation>
</comment>
<dbReference type="GO" id="GO:0005978">
    <property type="term" value="P:glycogen biosynthetic process"/>
    <property type="evidence" value="ECO:0007669"/>
    <property type="project" value="UniProtKB-KW"/>
</dbReference>
<dbReference type="InterPro" id="IPR029044">
    <property type="entry name" value="Nucleotide-diphossugar_trans"/>
</dbReference>
<comment type="catalytic activity">
    <reaction evidence="12">
        <text>L-tyrosyl-[glycogenin] + UDP-alpha-D-glucose = alpha-D-glucosyl-L-tyrosyl-[glycogenin] + UDP + H(+)</text>
        <dbReference type="Rhea" id="RHEA:23360"/>
        <dbReference type="Rhea" id="RHEA-COMP:14604"/>
        <dbReference type="Rhea" id="RHEA-COMP:14605"/>
        <dbReference type="ChEBI" id="CHEBI:15378"/>
        <dbReference type="ChEBI" id="CHEBI:46858"/>
        <dbReference type="ChEBI" id="CHEBI:58223"/>
        <dbReference type="ChEBI" id="CHEBI:58885"/>
        <dbReference type="ChEBI" id="CHEBI:140573"/>
        <dbReference type="EC" id="2.4.1.186"/>
    </reaction>
</comment>
<evidence type="ECO:0000256" key="1">
    <source>
        <dbReference type="ARBA" id="ARBA00001936"/>
    </source>
</evidence>
<evidence type="ECO:0000256" key="8">
    <source>
        <dbReference type="ARBA" id="ARBA00023211"/>
    </source>
</evidence>
<dbReference type="OrthoDB" id="2014201at2759"/>
<evidence type="ECO:0000256" key="11">
    <source>
        <dbReference type="ARBA" id="ARBA00050886"/>
    </source>
</evidence>
<dbReference type="EMBL" id="CAKXAJ010025820">
    <property type="protein sequence ID" value="CAH2244318.1"/>
    <property type="molecule type" value="Genomic_DNA"/>
</dbReference>
<comment type="similarity">
    <text evidence="9">Belongs to the glycosyltransferase 8 family. Glycogenin subfamily.</text>
</comment>
<feature type="region of interest" description="Disordered" evidence="14">
    <location>
        <begin position="475"/>
        <end position="505"/>
    </location>
</feature>
<sequence length="622" mass="66834">MLYGIENKATPTDIYRSSRTAVLPGCRSVCWKPAARREGTTVVVTATVTHETTPGPKMSNRAWVTLATNDSYGLGALVVAHSLRRSGSVYPAVVLITPSVTDAMRERLRAVFAEVVVVDVLDSKDAAHLALLQRPELGITFTKIHCWNLTQYEKCVFLDADTLIVQNCDELFEREELSAAPDVGWPDCFNSGVFVFTPSAETFNNLIKFASERGSFDGGDQGLLNSYFSDWAQGDINKHLPFLYNVTSAAFYSYIPALKHYGQNLKIIHFIGAAKPWLQQFNWQTRSVDAPEHLREFLQLWWDLFVGQVHSQLDTAMTGVAGNLARVVPGAPLQQEAVDELARRQGWEAGNIDYMGADSFDNIWAKISQTLSQPPNSEHPEPPKEEAQPVAMADPPSASALVDTVSEPAPVAVQAVDVPKQEEEASKEKKVDVIPSEAVPVEVPAPVESETVENTSEAEAVAPAEVAAVVEPIPVEVPVPADEAPTPASDTTEAPGKPEEIIPVPVEAAAVELAESAPAEVSGEAEPDATEIPVVALEALKIDEAPSAAVGEATKEQVAPAPTPSVPESPLTPSQETTPIEPVEELEATSDSPPLANTPSKEEIPGAPAAKSTEEAAQETRL</sequence>
<evidence type="ECO:0000256" key="6">
    <source>
        <dbReference type="ARBA" id="ARBA00023056"/>
    </source>
</evidence>
<dbReference type="Pfam" id="PF01501">
    <property type="entry name" value="Glyco_transf_8"/>
    <property type="match status" value="1"/>
</dbReference>
<evidence type="ECO:0000313" key="15">
    <source>
        <dbReference type="EMBL" id="CAH2244318.1"/>
    </source>
</evidence>
<feature type="region of interest" description="Disordered" evidence="14">
    <location>
        <begin position="371"/>
        <end position="393"/>
    </location>
</feature>
<evidence type="ECO:0000256" key="9">
    <source>
        <dbReference type="ARBA" id="ARBA00038162"/>
    </source>
</evidence>
<feature type="compositionally biased region" description="Low complexity" evidence="14">
    <location>
        <begin position="475"/>
        <end position="488"/>
    </location>
</feature>
<keyword evidence="4" id="KW-0808">Transferase</keyword>
<evidence type="ECO:0000256" key="10">
    <source>
        <dbReference type="ARBA" id="ARBA00038934"/>
    </source>
</evidence>
<comment type="cofactor">
    <cofactor evidence="1">
        <name>Mn(2+)</name>
        <dbReference type="ChEBI" id="CHEBI:29035"/>
    </cofactor>
</comment>